<name>A0ABQ0AEQ5_9GAMM</name>
<accession>A0ABQ0AEQ5</accession>
<organism evidence="1 2">
    <name type="scientific">Sessilibacter corallicola</name>
    <dbReference type="NCBI Taxonomy" id="2904075"/>
    <lineage>
        <taxon>Bacteria</taxon>
        <taxon>Pseudomonadati</taxon>
        <taxon>Pseudomonadota</taxon>
        <taxon>Gammaproteobacteria</taxon>
        <taxon>Cellvibrionales</taxon>
        <taxon>Cellvibrionaceae</taxon>
        <taxon>Sessilibacter</taxon>
    </lineage>
</organism>
<dbReference type="EMBL" id="BAABWN010000019">
    <property type="protein sequence ID" value="GAA6170137.1"/>
    <property type="molecule type" value="Genomic_DNA"/>
</dbReference>
<dbReference type="RefSeq" id="WP_353304473.1">
    <property type="nucleotide sequence ID" value="NZ_BAABWN010000019.1"/>
</dbReference>
<protein>
    <submittedName>
        <fullName evidence="1">Uncharacterized protein</fullName>
    </submittedName>
</protein>
<gene>
    <name evidence="1" type="ORF">NBRC116591_39500</name>
</gene>
<comment type="caution">
    <text evidence="1">The sequence shown here is derived from an EMBL/GenBank/DDBJ whole genome shotgun (WGS) entry which is preliminary data.</text>
</comment>
<reference evidence="1 2" key="1">
    <citation type="submission" date="2024-04" db="EMBL/GenBank/DDBJ databases">
        <title>Draft genome sequence of Sessilibacter corallicola NBRC 116591.</title>
        <authorList>
            <person name="Miyakawa T."/>
            <person name="Kusuya Y."/>
            <person name="Miura T."/>
        </authorList>
    </citation>
    <scope>NUCLEOTIDE SEQUENCE [LARGE SCALE GENOMIC DNA]</scope>
    <source>
        <strain evidence="1 2">KU-00831-HH</strain>
    </source>
</reference>
<dbReference type="Proteomes" id="UP001465153">
    <property type="component" value="Unassembled WGS sequence"/>
</dbReference>
<proteinExistence type="predicted"/>
<sequence>MNPVWKEFPDIPWGSIGWRMGPGEDYWGKWISWFSNLNDEEKLTYKAQWSEVSGWEGFYEFIENGSAPSWAKAEKEKTDAAGKPPEKDEYMITDRYRVKWLMTHYMKMRGHIAAETAEYFNILECVEPNGDEWLVYLLKPAGVRMERKNA</sequence>
<keyword evidence="2" id="KW-1185">Reference proteome</keyword>
<evidence type="ECO:0000313" key="2">
    <source>
        <dbReference type="Proteomes" id="UP001465153"/>
    </source>
</evidence>
<evidence type="ECO:0000313" key="1">
    <source>
        <dbReference type="EMBL" id="GAA6170137.1"/>
    </source>
</evidence>